<sequence>MKADPFDQRRLLELQATDTAIAQLEQSLKTLPEAERIPALQREAIRLRDQVSAREAGIADLDRDIARVEKEIAVVTKRANNDRDRMAAGSVTPKQLEGLQSELESLANRQNELEDQQLELMETRERLEATLAGHIDQLKNSQAAQQEAERARDAAVAEVDEKIAHHRQQREHLSASIPSSLVELYEKVRAKKPIAAALLRLRSCESCRIEKSPADLAPIRAAGPDEVLRCEECGAILIRTEESGI</sequence>
<feature type="coiled-coil region" evidence="1">
    <location>
        <begin position="58"/>
        <end position="158"/>
    </location>
</feature>
<dbReference type="InterPro" id="IPR003743">
    <property type="entry name" value="Zf-RING_7"/>
</dbReference>
<proteinExistence type="predicted"/>
<organism evidence="4 5">
    <name type="scientific">Natronoglycomyces albus</name>
    <dbReference type="NCBI Taxonomy" id="2811108"/>
    <lineage>
        <taxon>Bacteria</taxon>
        <taxon>Bacillati</taxon>
        <taxon>Actinomycetota</taxon>
        <taxon>Actinomycetes</taxon>
        <taxon>Glycomycetales</taxon>
        <taxon>Glycomycetaceae</taxon>
        <taxon>Natronoglycomyces</taxon>
    </lineage>
</organism>
<protein>
    <recommendedName>
        <fullName evidence="6">C4-type zinc ribbon domain-containing protein</fullName>
    </recommendedName>
</protein>
<dbReference type="Proteomes" id="UP000662939">
    <property type="component" value="Chromosome"/>
</dbReference>
<dbReference type="AlphaFoldDB" id="A0A895XWG7"/>
<name>A0A895XWG7_9ACTN</name>
<feature type="domain" description="C4-type zinc ribbon" evidence="2">
    <location>
        <begin position="203"/>
        <end position="237"/>
    </location>
</feature>
<accession>A0A895XWG7</accession>
<keyword evidence="1" id="KW-0175">Coiled coil</keyword>
<dbReference type="InterPro" id="IPR056003">
    <property type="entry name" value="CT398_CC_hairpin"/>
</dbReference>
<dbReference type="EMBL" id="CP070496">
    <property type="protein sequence ID" value="QSB06570.1"/>
    <property type="molecule type" value="Genomic_DNA"/>
</dbReference>
<evidence type="ECO:0000259" key="2">
    <source>
        <dbReference type="Pfam" id="PF02591"/>
    </source>
</evidence>
<gene>
    <name evidence="4" type="ORF">JQS30_06620</name>
</gene>
<reference evidence="4" key="1">
    <citation type="submission" date="2021-02" db="EMBL/GenBank/DDBJ databases">
        <title>Natronoglycomyces albus gen. nov., sp. nov, a haloalkaliphilic actinobacterium from a soda solonchak soil.</title>
        <authorList>
            <person name="Sorokin D.Y."/>
            <person name="Khijniak T.V."/>
            <person name="Zakharycheva A.P."/>
            <person name="Boueva O.V."/>
            <person name="Ariskina E.V."/>
            <person name="Hahnke R.L."/>
            <person name="Bunk B."/>
            <person name="Sproer C."/>
            <person name="Schumann P."/>
            <person name="Evtushenko L.I."/>
            <person name="Kublanov I.V."/>
        </authorList>
    </citation>
    <scope>NUCLEOTIDE SEQUENCE</scope>
    <source>
        <strain evidence="4">DSM 106290</strain>
    </source>
</reference>
<keyword evidence="5" id="KW-1185">Reference proteome</keyword>
<dbReference type="InterPro" id="IPR052376">
    <property type="entry name" value="Oxidative_Scav/Glycosyltrans"/>
</dbReference>
<dbReference type="PANTHER" id="PTHR39082:SF1">
    <property type="entry name" value="SCAVENGER RECEPTOR CLASS A MEMBER 3"/>
    <property type="match status" value="1"/>
</dbReference>
<evidence type="ECO:0000313" key="4">
    <source>
        <dbReference type="EMBL" id="QSB06570.1"/>
    </source>
</evidence>
<dbReference type="KEGG" id="nav:JQS30_06620"/>
<evidence type="ECO:0008006" key="6">
    <source>
        <dbReference type="Google" id="ProtNLM"/>
    </source>
</evidence>
<evidence type="ECO:0000313" key="5">
    <source>
        <dbReference type="Proteomes" id="UP000662939"/>
    </source>
</evidence>
<feature type="domain" description="CT398-like coiled coil hairpin" evidence="3">
    <location>
        <begin position="14"/>
        <end position="192"/>
    </location>
</feature>
<dbReference type="PANTHER" id="PTHR39082">
    <property type="entry name" value="PHOSPHOLIPASE C-BETA-2-RELATED"/>
    <property type="match status" value="1"/>
</dbReference>
<dbReference type="Gene3D" id="1.10.287.1490">
    <property type="match status" value="1"/>
</dbReference>
<dbReference type="RefSeq" id="WP_213172582.1">
    <property type="nucleotide sequence ID" value="NZ_CP070496.1"/>
</dbReference>
<evidence type="ECO:0000259" key="3">
    <source>
        <dbReference type="Pfam" id="PF24481"/>
    </source>
</evidence>
<dbReference type="Pfam" id="PF02591">
    <property type="entry name" value="Zn_ribbon_9"/>
    <property type="match status" value="1"/>
</dbReference>
<dbReference type="Pfam" id="PF24481">
    <property type="entry name" value="CT398_CC"/>
    <property type="match status" value="1"/>
</dbReference>
<evidence type="ECO:0000256" key="1">
    <source>
        <dbReference type="SAM" id="Coils"/>
    </source>
</evidence>